<reference evidence="1" key="1">
    <citation type="submission" date="2021-01" db="EMBL/GenBank/DDBJ databases">
        <title>Whole genome shotgun sequence of Catellatospora methionotrophica NBRC 14553.</title>
        <authorList>
            <person name="Komaki H."/>
            <person name="Tamura T."/>
        </authorList>
    </citation>
    <scope>NUCLEOTIDE SEQUENCE</scope>
    <source>
        <strain evidence="1">NBRC 14553</strain>
    </source>
</reference>
<evidence type="ECO:0000313" key="2">
    <source>
        <dbReference type="Proteomes" id="UP000660339"/>
    </source>
</evidence>
<evidence type="ECO:0000313" key="1">
    <source>
        <dbReference type="EMBL" id="GIG15271.1"/>
    </source>
</evidence>
<accession>A0A8J3PF40</accession>
<proteinExistence type="predicted"/>
<dbReference type="RefSeq" id="WP_166379698.1">
    <property type="nucleotide sequence ID" value="NZ_BAAATT010000005.1"/>
</dbReference>
<dbReference type="AlphaFoldDB" id="A0A8J3PF40"/>
<protein>
    <submittedName>
        <fullName evidence="1">Uncharacterized protein</fullName>
    </submittedName>
</protein>
<dbReference type="Proteomes" id="UP000660339">
    <property type="component" value="Unassembled WGS sequence"/>
</dbReference>
<gene>
    <name evidence="1" type="ORF">Cme02nite_36030</name>
</gene>
<keyword evidence="2" id="KW-1185">Reference proteome</keyword>
<comment type="caution">
    <text evidence="1">The sequence shown here is derived from an EMBL/GenBank/DDBJ whole genome shotgun (WGS) entry which is preliminary data.</text>
</comment>
<dbReference type="EMBL" id="BONJ01000020">
    <property type="protein sequence ID" value="GIG15271.1"/>
    <property type="molecule type" value="Genomic_DNA"/>
</dbReference>
<organism evidence="1 2">
    <name type="scientific">Catellatospora methionotrophica</name>
    <dbReference type="NCBI Taxonomy" id="121620"/>
    <lineage>
        <taxon>Bacteria</taxon>
        <taxon>Bacillati</taxon>
        <taxon>Actinomycetota</taxon>
        <taxon>Actinomycetes</taxon>
        <taxon>Micromonosporales</taxon>
        <taxon>Micromonosporaceae</taxon>
        <taxon>Catellatospora</taxon>
    </lineage>
</organism>
<name>A0A8J3PF40_9ACTN</name>
<sequence>MNAYDIAAQLPPIEQLRARGKALAVLERIIDSSGAYYTYTRAWGEDEAVLMSNGSGDDWAVVFTADGAFIWVFDHESPMSPYRDPDHGLWPGLLDGLPPVFTPQLNEPAFSDDAGQFAATAVLWRLAGDDRWRAAEGIEFPPDDSTDGAGMLRILSDDIVDRYTEFASDYYEIDVDRAVVEHVVAHRPLTDAVVQALNPEATLAALYDDVAAIGYPMTAT</sequence>